<feature type="compositionally biased region" description="Basic and acidic residues" evidence="3">
    <location>
        <begin position="56"/>
        <end position="68"/>
    </location>
</feature>
<feature type="region of interest" description="Disordered" evidence="3">
    <location>
        <begin position="1"/>
        <end position="68"/>
    </location>
</feature>
<feature type="non-terminal residue" evidence="5">
    <location>
        <position position="1189"/>
    </location>
</feature>
<feature type="region of interest" description="Disordered" evidence="3">
    <location>
        <begin position="833"/>
        <end position="856"/>
    </location>
</feature>
<feature type="region of interest" description="Disordered" evidence="3">
    <location>
        <begin position="1117"/>
        <end position="1189"/>
    </location>
</feature>
<dbReference type="Proteomes" id="UP000566440">
    <property type="component" value="Unassembled WGS sequence"/>
</dbReference>
<comment type="caution">
    <text evidence="5">The sequence shown here is derived from an EMBL/GenBank/DDBJ whole genome shotgun (WGS) entry which is preliminary data.</text>
</comment>
<feature type="coiled-coil region" evidence="2">
    <location>
        <begin position="194"/>
        <end position="781"/>
    </location>
</feature>
<dbReference type="OrthoDB" id="9895588at2759"/>
<name>A0A7K9TIQ8_9PICI</name>
<protein>
    <submittedName>
        <fullName evidence="5">FIL1L protein</fullName>
    </submittedName>
</protein>
<accession>A0A7K9TIQ8</accession>
<feature type="compositionally biased region" description="Polar residues" evidence="3">
    <location>
        <begin position="847"/>
        <end position="856"/>
    </location>
</feature>
<keyword evidence="6" id="KW-1185">Reference proteome</keyword>
<feature type="compositionally biased region" description="Polar residues" evidence="3">
    <location>
        <begin position="1179"/>
        <end position="1189"/>
    </location>
</feature>
<evidence type="ECO:0000256" key="3">
    <source>
        <dbReference type="SAM" id="MobiDB-lite"/>
    </source>
</evidence>
<evidence type="ECO:0000313" key="6">
    <source>
        <dbReference type="Proteomes" id="UP000566440"/>
    </source>
</evidence>
<feature type="domain" description="Cortactin-binding protein-2 N-terminal" evidence="4">
    <location>
        <begin position="71"/>
        <end position="253"/>
    </location>
</feature>
<dbReference type="PANTHER" id="PTHR23166:SF4">
    <property type="entry name" value="FILAMIN A-INTERACTING PROTEIN 1-LIKE"/>
    <property type="match status" value="1"/>
</dbReference>
<dbReference type="EMBL" id="VWZX01011305">
    <property type="protein sequence ID" value="NXI48402.1"/>
    <property type="molecule type" value="Genomic_DNA"/>
</dbReference>
<dbReference type="Pfam" id="PF09727">
    <property type="entry name" value="CortBP2"/>
    <property type="match status" value="1"/>
</dbReference>
<reference evidence="5 6" key="1">
    <citation type="submission" date="2019-09" db="EMBL/GenBank/DDBJ databases">
        <title>Bird 10,000 Genomes (B10K) Project - Family phase.</title>
        <authorList>
            <person name="Zhang G."/>
        </authorList>
    </citation>
    <scope>NUCLEOTIDE SEQUENCE [LARGE SCALE GENOMIC DNA]</scope>
    <source>
        <strain evidence="5">B10K-DU-001-62</strain>
        <tissue evidence="5">Muscle</tissue>
    </source>
</reference>
<sequence length="1189" mass="135336">MRSRSDSTESPARPKLSQQRPEDHQEEVASSGKGNVQSKQKEKDDVTRASSILRSPKAERNQRSSFKKREDLSRDDLLFLLSVLEGELQAQDEVIGVLKAEKIDLALLEAQYGFVTPKKVLQALQRDAIQTKAEQWQEDIYEKPMGELDKVVEKQKETHRRMLEQLLMVEKSHSQTLYQLEEEKRKHSKYMEKSDEFTNLLEQELDRLKKLLEQETAYQAKKEKESNRKIATLKEELTKLKSFALMVVDEQQRLTEQLNQQSQKIQELITSAEQAHEKLTVAEAKVQEEEQRASRLEAELQAQNRKISQEQEAMMAKLTNEDSQNRQLRLKLAALSQQVDELEETNKSLRKAEEELQDLREKINKGECGNSALMTEVEELRKRLLEMEGKDEELIKMEDQCRELNRKLEKEVSQSKNLKGEVDKLNKRIMELEKLEDAFSKSKQECYSLKCNLEREKLLTKQLSHELDGLKARVGELEAIESKLEKTEFTLKEDLTKLKSLTVMLVDERKTMGEKIKQTEEKLQAATSQLQVEQHKVMSVTEKLIEESKKALKSKSDAEEKVLSVTKERDELKNKLKAEEEKGSELVSKVNILRKRLQSLEAVEKEFLKNKLKESTKSSTSLQQENNKIKELSQEVESLKQKLKEMKAIEDDLMKTEDEFESLERRYINERDRAKLLAEELEAVKMEVARYKLTEKAESNQEQRLFKKLKEEEAKSSHLSREVDVLKEKIHEYTATEDLLCHLRSDHTVLQRKLLQQESKNRELAREMESLTKELEGYRHFSKNIRPGLNGRRISDLKVFSKEVQTDPADNEPPDYKTLMPLERTVANGQLYEDSDNEDKHNEEEQTASFKSNSSTANAVNKKLWIPWMKSKESHPQNGKLHPKQNCGKNGNCAQTGDLVLSHTPGQPLHIKVTPDHGQNTATLEITSPTTESPHSYTSTAVIPNCGTPKQRITIIQNASLKPVKSKVAEGCASPEQVMSPITMATFARSQTPESCGSLTPERTISPLALSSGSGSQEQILSSEPLEMGARHTVFRVSPDRQTAWQFQRSNSTGSSVITTEDNKIHIHLGSPYIQALTNSKPTSPCNPVQDNRTPALANGLPSKPTSKITSSITITPTATPLPRQSQITITDAFRRSNPTRIPKPKPTSTSKVPVKTPAGLKKPLQDSSSGKLHIIRTVSKTSLQSGGR</sequence>
<evidence type="ECO:0000259" key="4">
    <source>
        <dbReference type="Pfam" id="PF09727"/>
    </source>
</evidence>
<gene>
    <name evidence="5" type="primary">Filip1l</name>
    <name evidence="5" type="ORF">GALDEA_R01089</name>
</gene>
<keyword evidence="1 2" id="KW-0175">Coiled coil</keyword>
<evidence type="ECO:0000256" key="2">
    <source>
        <dbReference type="SAM" id="Coils"/>
    </source>
</evidence>
<evidence type="ECO:0000313" key="5">
    <source>
        <dbReference type="EMBL" id="NXI48402.1"/>
    </source>
</evidence>
<evidence type="ECO:0000256" key="1">
    <source>
        <dbReference type="ARBA" id="ARBA00023054"/>
    </source>
</evidence>
<dbReference type="InterPro" id="IPR019131">
    <property type="entry name" value="Cortactin-binding_p2_N"/>
</dbReference>
<dbReference type="AlphaFoldDB" id="A0A7K9TIQ8"/>
<proteinExistence type="predicted"/>
<dbReference type="PANTHER" id="PTHR23166">
    <property type="entry name" value="FILAMIN/GPBP-INTERACTING PROTEIN"/>
    <property type="match status" value="1"/>
</dbReference>
<dbReference type="InterPro" id="IPR050719">
    <property type="entry name" value="Cortactin-Actin_Reg"/>
</dbReference>
<feature type="compositionally biased region" description="Low complexity" evidence="3">
    <location>
        <begin position="1147"/>
        <end position="1158"/>
    </location>
</feature>
<dbReference type="Gene3D" id="1.20.5.4090">
    <property type="match status" value="1"/>
</dbReference>
<feature type="non-terminal residue" evidence="5">
    <location>
        <position position="1"/>
    </location>
</feature>
<organism evidence="5 6">
    <name type="scientific">Galbula dea</name>
    <dbReference type="NCBI Taxonomy" id="1109041"/>
    <lineage>
        <taxon>Eukaryota</taxon>
        <taxon>Metazoa</taxon>
        <taxon>Chordata</taxon>
        <taxon>Craniata</taxon>
        <taxon>Vertebrata</taxon>
        <taxon>Euteleostomi</taxon>
        <taxon>Archelosauria</taxon>
        <taxon>Archosauria</taxon>
        <taxon>Dinosauria</taxon>
        <taxon>Saurischia</taxon>
        <taxon>Theropoda</taxon>
        <taxon>Coelurosauria</taxon>
        <taxon>Aves</taxon>
        <taxon>Neognathae</taxon>
        <taxon>Neoaves</taxon>
        <taxon>Telluraves</taxon>
        <taxon>Coraciimorphae</taxon>
        <taxon>Piciformes</taxon>
        <taxon>Galbulidae</taxon>
        <taxon>Galbula</taxon>
    </lineage>
</organism>